<reference evidence="1 2" key="1">
    <citation type="submission" date="2019-04" db="EMBL/GenBank/DDBJ databases">
        <title>Friends and foes A comparative genomics study of 23 Aspergillus species from section Flavi.</title>
        <authorList>
            <consortium name="DOE Joint Genome Institute"/>
            <person name="Kjaerbolling I."/>
            <person name="Vesth T."/>
            <person name="Frisvad J.C."/>
            <person name="Nybo J.L."/>
            <person name="Theobald S."/>
            <person name="Kildgaard S."/>
            <person name="Isbrandt T."/>
            <person name="Kuo A."/>
            <person name="Sato A."/>
            <person name="Lyhne E.K."/>
            <person name="Kogle M.E."/>
            <person name="Wiebenga A."/>
            <person name="Kun R.S."/>
            <person name="Lubbers R.J."/>
            <person name="Makela M.R."/>
            <person name="Barry K."/>
            <person name="Chovatia M."/>
            <person name="Clum A."/>
            <person name="Daum C."/>
            <person name="Haridas S."/>
            <person name="He G."/>
            <person name="LaButti K."/>
            <person name="Lipzen A."/>
            <person name="Mondo S."/>
            <person name="Riley R."/>
            <person name="Salamov A."/>
            <person name="Simmons B.A."/>
            <person name="Magnuson J.K."/>
            <person name="Henrissat B."/>
            <person name="Mortensen U.H."/>
            <person name="Larsen T.O."/>
            <person name="Devries R.P."/>
            <person name="Grigoriev I.V."/>
            <person name="Machida M."/>
            <person name="Baker S.E."/>
            <person name="Andersen M.R."/>
        </authorList>
    </citation>
    <scope>NUCLEOTIDE SEQUENCE [LARGE SCALE GENOMIC DNA]</scope>
    <source>
        <strain evidence="1 2">CBS 151.66</strain>
    </source>
</reference>
<dbReference type="SUPFAM" id="SSF51735">
    <property type="entry name" value="NAD(P)-binding Rossmann-fold domains"/>
    <property type="match status" value="1"/>
</dbReference>
<dbReference type="OrthoDB" id="47007at2759"/>
<accession>A0A5N5XCR5</accession>
<protein>
    <recommendedName>
        <fullName evidence="3">NAD(P)-binding protein</fullName>
    </recommendedName>
</protein>
<proteinExistence type="predicted"/>
<keyword evidence="2" id="KW-1185">Reference proteome</keyword>
<organism evidence="1 2">
    <name type="scientific">Aspergillus leporis</name>
    <dbReference type="NCBI Taxonomy" id="41062"/>
    <lineage>
        <taxon>Eukaryota</taxon>
        <taxon>Fungi</taxon>
        <taxon>Dikarya</taxon>
        <taxon>Ascomycota</taxon>
        <taxon>Pezizomycotina</taxon>
        <taxon>Eurotiomycetes</taxon>
        <taxon>Eurotiomycetidae</taxon>
        <taxon>Eurotiales</taxon>
        <taxon>Aspergillaceae</taxon>
        <taxon>Aspergillus</taxon>
        <taxon>Aspergillus subgen. Circumdati</taxon>
    </lineage>
</organism>
<dbReference type="Gene3D" id="3.40.50.720">
    <property type="entry name" value="NAD(P)-binding Rossmann-like Domain"/>
    <property type="match status" value="1"/>
</dbReference>
<dbReference type="InterPro" id="IPR036291">
    <property type="entry name" value="NAD(P)-bd_dom_sf"/>
</dbReference>
<name>A0A5N5XCR5_9EURO</name>
<evidence type="ECO:0000313" key="2">
    <source>
        <dbReference type="Proteomes" id="UP000326565"/>
    </source>
</evidence>
<evidence type="ECO:0000313" key="1">
    <source>
        <dbReference type="EMBL" id="KAB8077314.1"/>
    </source>
</evidence>
<sequence>MALVSRLVNRAGYTFLALFVYKTWRLFCFHLALCGDRELAIYKLKNALSPPRSQTGELQEAEVKLNSMPERSNVKLITLNAITASPAETEAALKPATEVHLIILINNCTAAEVGGTINMNARFMAHVMRILLPNLTHNGPSLIFNMSSGADLGMPWLSMYSAVKGFKSSINRAVSGEAIGIDAAFDNVVLYPGDVQSQANRRNEMSPYCMHDLSGLLEVVPGPLVQKLGQEGIASIMRINAELAAKAK</sequence>
<gene>
    <name evidence="1" type="ORF">BDV29DRAFT_188788</name>
</gene>
<dbReference type="AlphaFoldDB" id="A0A5N5XCR5"/>
<dbReference type="Proteomes" id="UP000326565">
    <property type="component" value="Unassembled WGS sequence"/>
</dbReference>
<evidence type="ECO:0008006" key="3">
    <source>
        <dbReference type="Google" id="ProtNLM"/>
    </source>
</evidence>
<dbReference type="EMBL" id="ML732170">
    <property type="protein sequence ID" value="KAB8077314.1"/>
    <property type="molecule type" value="Genomic_DNA"/>
</dbReference>